<feature type="region of interest" description="Disordered" evidence="1">
    <location>
        <begin position="174"/>
        <end position="235"/>
    </location>
</feature>
<feature type="compositionally biased region" description="Polar residues" evidence="1">
    <location>
        <begin position="7"/>
        <end position="22"/>
    </location>
</feature>
<dbReference type="EMBL" id="MU001640">
    <property type="protein sequence ID" value="KAF2480304.1"/>
    <property type="molecule type" value="Genomic_DNA"/>
</dbReference>
<proteinExistence type="predicted"/>
<feature type="region of interest" description="Disordered" evidence="1">
    <location>
        <begin position="1"/>
        <end position="22"/>
    </location>
</feature>
<dbReference type="Gene3D" id="2.60.120.650">
    <property type="entry name" value="Cupin"/>
    <property type="match status" value="1"/>
</dbReference>
<evidence type="ECO:0000259" key="2">
    <source>
        <dbReference type="PROSITE" id="PS51184"/>
    </source>
</evidence>
<evidence type="ECO:0000313" key="4">
    <source>
        <dbReference type="Proteomes" id="UP000799767"/>
    </source>
</evidence>
<accession>A0A6A6PKW7</accession>
<dbReference type="PANTHER" id="PTHR12461:SF101">
    <property type="entry name" value="TRNA WYBUTOSINE-SYNTHESIZING PROTEIN 4"/>
    <property type="match status" value="1"/>
</dbReference>
<feature type="domain" description="JmjC" evidence="2">
    <location>
        <begin position="562"/>
        <end position="743"/>
    </location>
</feature>
<dbReference type="SMART" id="SM00558">
    <property type="entry name" value="JmjC"/>
    <property type="match status" value="1"/>
</dbReference>
<dbReference type="Pfam" id="PF13621">
    <property type="entry name" value="Cupin_8"/>
    <property type="match status" value="1"/>
</dbReference>
<reference evidence="3" key="1">
    <citation type="journal article" date="2020" name="Stud. Mycol.">
        <title>101 Dothideomycetes genomes: a test case for predicting lifestyles and emergence of pathogens.</title>
        <authorList>
            <person name="Haridas S."/>
            <person name="Albert R."/>
            <person name="Binder M."/>
            <person name="Bloem J."/>
            <person name="Labutti K."/>
            <person name="Salamov A."/>
            <person name="Andreopoulos B."/>
            <person name="Baker S."/>
            <person name="Barry K."/>
            <person name="Bills G."/>
            <person name="Bluhm B."/>
            <person name="Cannon C."/>
            <person name="Castanera R."/>
            <person name="Culley D."/>
            <person name="Daum C."/>
            <person name="Ezra D."/>
            <person name="Gonzalez J."/>
            <person name="Henrissat B."/>
            <person name="Kuo A."/>
            <person name="Liang C."/>
            <person name="Lipzen A."/>
            <person name="Lutzoni F."/>
            <person name="Magnuson J."/>
            <person name="Mondo S."/>
            <person name="Nolan M."/>
            <person name="Ohm R."/>
            <person name="Pangilinan J."/>
            <person name="Park H.-J."/>
            <person name="Ramirez L."/>
            <person name="Alfaro M."/>
            <person name="Sun H."/>
            <person name="Tritt A."/>
            <person name="Yoshinaga Y."/>
            <person name="Zwiers L.-H."/>
            <person name="Turgeon B."/>
            <person name="Goodwin S."/>
            <person name="Spatafora J."/>
            <person name="Crous P."/>
            <person name="Grigoriev I."/>
        </authorList>
    </citation>
    <scope>NUCLEOTIDE SEQUENCE</scope>
    <source>
        <strain evidence="3">CBS 113389</strain>
    </source>
</reference>
<dbReference type="GeneID" id="54475604"/>
<organism evidence="3 4">
    <name type="scientific">Neohortaea acidophila</name>
    <dbReference type="NCBI Taxonomy" id="245834"/>
    <lineage>
        <taxon>Eukaryota</taxon>
        <taxon>Fungi</taxon>
        <taxon>Dikarya</taxon>
        <taxon>Ascomycota</taxon>
        <taxon>Pezizomycotina</taxon>
        <taxon>Dothideomycetes</taxon>
        <taxon>Dothideomycetidae</taxon>
        <taxon>Mycosphaerellales</taxon>
        <taxon>Teratosphaeriaceae</taxon>
        <taxon>Neohortaea</taxon>
    </lineage>
</organism>
<dbReference type="Proteomes" id="UP000799767">
    <property type="component" value="Unassembled WGS sequence"/>
</dbReference>
<sequence>MAALSCNIHSSPNNTNPIQATTQPLDAATMPWRGEDRRIPPAYRIEFATSDEELLHRLSTSVWLAGRQWSAPPWMRTVPQVFGDPSRIPERRLEDLRDDSRVPMTMDERRYTRNKAAIKQITADLGRQMEQARLAQNGAIQPTLAANARALPPSSCPGPTAVVSTGWYDLTTSQPLADGTIKPPAPKKAQSQESSQGPGFGINNTSRVTHQTPSLDTNDAPHRPNVSRASQDTHGERALALPALQSDTGKRKVSNLFQPSLDDSMNDHDAIMASAHLFDLANKISADLDIIVPNETIQLCGLAPIKLLDTQPDEVLELAHQKLHAWPYQNVPTCWRRLYEEASLGKAVHILRTQAELEAERSRTKKRRVGSGGFQEGLLVHTDNPKLTCSEDRDDNTRALTRRAVETDWVTEIVMVLDKALTISGAPGRASTFEAVFQQLEKHIAVDLTEELPHRFGLVHPQPLTTEHPIFRSATALNFEAFQGHLDKDSTPLIIPRTFAHWPAMQKWQDPNYFLRRTLGGRRLVPVEIGKSYTDADWGQEIISIGNYIKTYLVPTNPKEIGYLAQHDLFAQIPSLRKDIVFPDYCYTTPPEPTGAALQTPGLTTTPQLSEPMLNAWIGPKGTITPLHTDPYHNILCQVVGYKYIRLYAPTETPHLYPRGVDEKGVPMGNTAQVDISHVRPRSLGGTTDLDAVRGIREQFPEFEGAAFVEGVLAPGECLYIPLGWWHYVESLSVSVSVSFWWN</sequence>
<name>A0A6A6PKW7_9PEZI</name>
<dbReference type="OrthoDB" id="47172at2759"/>
<feature type="compositionally biased region" description="Polar residues" evidence="1">
    <location>
        <begin position="189"/>
        <end position="217"/>
    </location>
</feature>
<evidence type="ECO:0000313" key="3">
    <source>
        <dbReference type="EMBL" id="KAF2480304.1"/>
    </source>
</evidence>
<evidence type="ECO:0000256" key="1">
    <source>
        <dbReference type="SAM" id="MobiDB-lite"/>
    </source>
</evidence>
<dbReference type="InterPro" id="IPR003347">
    <property type="entry name" value="JmjC_dom"/>
</dbReference>
<dbReference type="InterPro" id="IPR041667">
    <property type="entry name" value="Cupin_8"/>
</dbReference>
<dbReference type="PANTHER" id="PTHR12461">
    <property type="entry name" value="HYPOXIA-INDUCIBLE FACTOR 1 ALPHA INHIBITOR-RELATED"/>
    <property type="match status" value="1"/>
</dbReference>
<dbReference type="SUPFAM" id="SSF51197">
    <property type="entry name" value="Clavaminate synthase-like"/>
    <property type="match status" value="1"/>
</dbReference>
<dbReference type="PROSITE" id="PS51184">
    <property type="entry name" value="JMJC"/>
    <property type="match status" value="1"/>
</dbReference>
<dbReference type="AlphaFoldDB" id="A0A6A6PKW7"/>
<protein>
    <recommendedName>
        <fullName evidence="2">JmjC domain-containing protein</fullName>
    </recommendedName>
</protein>
<gene>
    <name evidence="3" type="ORF">BDY17DRAFT_303607</name>
</gene>
<dbReference type="RefSeq" id="XP_033586874.1">
    <property type="nucleotide sequence ID" value="XM_033734602.1"/>
</dbReference>
<keyword evidence="4" id="KW-1185">Reference proteome</keyword>